<sequence>MFEERIRHSGLRQRVCRPEEAAQLIRDGDVVAISGFTRAGDAKVVLLELARQAREGRRVRIDLWTGASVGDQVDGFLAEAGVLRRRLPFQAEARLRGAINRGEVLFIDQHLGHTAEFVRSGSMGRPDVAIIEATAITADGGIVPTTSVGNSAIYARTARRVIVEVNVAQPLALEGMHDIYDPGPRPGRRPIPIMRAGDRVGDTVIRIPPEQIQAVVVTEKLDDSRPLAPPDEETRAISGHLIEFLFHEVRVGRLPRNLAPLQSGIGVLANAVFAGLADSPFHNLEVYSEVLQDAMFDLMDLGKLTVASATSITCSPDRLRDVLANLHRYRDKVILRPQDISNHPEVIRRLGIVAINAALEADIYGNVNSTHVLGTRMMNGIGGSGDFARNSYLSIFVTRSTAKDGAISTIVPMVAHVDHTEHDVQVLVTEQGLADLRNLAPRERARVIIEKCAHPRYRDLLRDYLRDAERLGGQTPHDLRRALSWHLRYQQTGTMLPTAAEASLVPTGD</sequence>
<dbReference type="AlphaFoldDB" id="A0AA35CK52"/>
<dbReference type="RefSeq" id="WP_264844694.1">
    <property type="nucleotide sequence ID" value="NZ_AP025628.1"/>
</dbReference>
<evidence type="ECO:0000256" key="3">
    <source>
        <dbReference type="PIRSR" id="PIRSR617821-2"/>
    </source>
</evidence>
<dbReference type="GO" id="GO:0006083">
    <property type="term" value="P:acetate metabolic process"/>
    <property type="evidence" value="ECO:0007669"/>
    <property type="project" value="InterPro"/>
</dbReference>
<dbReference type="InterPro" id="IPR026888">
    <property type="entry name" value="AcetylCoA_hyd_C"/>
</dbReference>
<dbReference type="SUPFAM" id="SSF100950">
    <property type="entry name" value="NagB/RpiA/CoA transferase-like"/>
    <property type="match status" value="2"/>
</dbReference>
<protein>
    <submittedName>
        <fullName evidence="6">Acetyl-CoA hydrolase</fullName>
    </submittedName>
</protein>
<dbReference type="Proteomes" id="UP001163687">
    <property type="component" value="Chromosome"/>
</dbReference>
<feature type="binding site" evidence="3">
    <location>
        <position position="379"/>
    </location>
    <ligand>
        <name>CoA</name>
        <dbReference type="ChEBI" id="CHEBI:57287"/>
    </ligand>
</feature>
<dbReference type="Pfam" id="PF02550">
    <property type="entry name" value="AcetylCoA_hydro"/>
    <property type="match status" value="1"/>
</dbReference>
<dbReference type="NCBIfam" id="TIGR03458">
    <property type="entry name" value="YgfH_subfam"/>
    <property type="match status" value="1"/>
</dbReference>
<accession>A0AA35CK52</accession>
<feature type="binding site" evidence="3">
    <location>
        <position position="403"/>
    </location>
    <ligand>
        <name>CoA</name>
        <dbReference type="ChEBI" id="CHEBI:57287"/>
    </ligand>
</feature>
<dbReference type="EMBL" id="AP025628">
    <property type="protein sequence ID" value="BDG60692.1"/>
    <property type="molecule type" value="Genomic_DNA"/>
</dbReference>
<dbReference type="Gene3D" id="3.30.750.70">
    <property type="entry name" value="4-hydroxybutyrate coenzyme like domains"/>
    <property type="match status" value="1"/>
</dbReference>
<dbReference type="KEGG" id="cmic:caldi_17820"/>
<evidence type="ECO:0000313" key="7">
    <source>
        <dbReference type="Proteomes" id="UP001163687"/>
    </source>
</evidence>
<feature type="binding site" evidence="3">
    <location>
        <position position="383"/>
    </location>
    <ligand>
        <name>CoA</name>
        <dbReference type="ChEBI" id="CHEBI:57287"/>
    </ligand>
</feature>
<evidence type="ECO:0000256" key="1">
    <source>
        <dbReference type="ARBA" id="ARBA00009632"/>
    </source>
</evidence>
<dbReference type="InterPro" id="IPR017821">
    <property type="entry name" value="Succinate_CoA_transferase"/>
</dbReference>
<reference evidence="6" key="1">
    <citation type="submission" date="2022-03" db="EMBL/GenBank/DDBJ databases">
        <title>Complete genome sequence of Caldinitratiruptor microaerophilus.</title>
        <authorList>
            <person name="Mukaiyama R."/>
            <person name="Nishiyama T."/>
            <person name="Ueda K."/>
        </authorList>
    </citation>
    <scope>NUCLEOTIDE SEQUENCE</scope>
    <source>
        <strain evidence="6">JCM 16183</strain>
    </source>
</reference>
<proteinExistence type="inferred from homology"/>
<name>A0AA35CK52_9FIRM</name>
<dbReference type="PANTHER" id="PTHR43609">
    <property type="entry name" value="ACETYL-COA HYDROLASE"/>
    <property type="match status" value="1"/>
</dbReference>
<keyword evidence="7" id="KW-1185">Reference proteome</keyword>
<evidence type="ECO:0000256" key="2">
    <source>
        <dbReference type="PIRSR" id="PIRSR617821-1"/>
    </source>
</evidence>
<dbReference type="FunFam" id="3.30.750.70:FF:000002">
    <property type="entry name" value="Acetyl-CoA hydrolase Ach1"/>
    <property type="match status" value="1"/>
</dbReference>
<keyword evidence="6" id="KW-0378">Hydrolase</keyword>
<gene>
    <name evidence="6" type="ORF">caldi_17820</name>
</gene>
<dbReference type="PANTHER" id="PTHR43609:SF1">
    <property type="entry name" value="ACETYL-COA HYDROLASE"/>
    <property type="match status" value="1"/>
</dbReference>
<dbReference type="GO" id="GO:0008775">
    <property type="term" value="F:acetate CoA-transferase activity"/>
    <property type="evidence" value="ECO:0007669"/>
    <property type="project" value="InterPro"/>
</dbReference>
<comment type="similarity">
    <text evidence="1">Belongs to the acetyl-CoA hydrolase/transferase family.</text>
</comment>
<dbReference type="InterPro" id="IPR037171">
    <property type="entry name" value="NagB/RpiA_transferase-like"/>
</dbReference>
<dbReference type="Pfam" id="PF13336">
    <property type="entry name" value="AcetylCoA_hyd_C"/>
    <property type="match status" value="1"/>
</dbReference>
<dbReference type="GO" id="GO:0003986">
    <property type="term" value="F:acetyl-CoA hydrolase activity"/>
    <property type="evidence" value="ECO:0007669"/>
    <property type="project" value="TreeGrafter"/>
</dbReference>
<dbReference type="Gene3D" id="3.40.1080.20">
    <property type="entry name" value="Acetyl-CoA hydrolase/transferase C-terminal domain"/>
    <property type="match status" value="1"/>
</dbReference>
<evidence type="ECO:0000259" key="4">
    <source>
        <dbReference type="Pfam" id="PF02550"/>
    </source>
</evidence>
<dbReference type="InterPro" id="IPR038460">
    <property type="entry name" value="AcetylCoA_hyd_C_sf"/>
</dbReference>
<organism evidence="6 7">
    <name type="scientific">Caldinitratiruptor microaerophilus</name>
    <dbReference type="NCBI Taxonomy" id="671077"/>
    <lineage>
        <taxon>Bacteria</taxon>
        <taxon>Bacillati</taxon>
        <taxon>Bacillota</taxon>
        <taxon>Clostridia</taxon>
        <taxon>Eubacteriales</taxon>
        <taxon>Symbiobacteriaceae</taxon>
        <taxon>Caldinitratiruptor</taxon>
    </lineage>
</organism>
<dbReference type="InterPro" id="IPR046433">
    <property type="entry name" value="ActCoA_hydro"/>
</dbReference>
<evidence type="ECO:0000259" key="5">
    <source>
        <dbReference type="Pfam" id="PF13336"/>
    </source>
</evidence>
<evidence type="ECO:0000313" key="6">
    <source>
        <dbReference type="EMBL" id="BDG60692.1"/>
    </source>
</evidence>
<dbReference type="FunFam" id="3.40.1080.20:FF:000001">
    <property type="entry name" value="Acetyl-CoA hydrolase Ach1"/>
    <property type="match status" value="1"/>
</dbReference>
<dbReference type="GO" id="GO:0006084">
    <property type="term" value="P:acetyl-CoA metabolic process"/>
    <property type="evidence" value="ECO:0007669"/>
    <property type="project" value="InterPro"/>
</dbReference>
<dbReference type="InterPro" id="IPR003702">
    <property type="entry name" value="ActCoA_hydro_N"/>
</dbReference>
<dbReference type="Gene3D" id="3.40.1080.10">
    <property type="entry name" value="Glutaconate Coenzyme A-transferase"/>
    <property type="match status" value="1"/>
</dbReference>
<feature type="domain" description="Acetyl-CoA hydrolase/transferase N-terminal" evidence="4">
    <location>
        <begin position="11"/>
        <end position="216"/>
    </location>
</feature>
<feature type="active site" description="5-glutamyl coenzyme A thioester intermediate" evidence="2">
    <location>
        <position position="289"/>
    </location>
</feature>
<feature type="domain" description="Acetyl-CoA hydrolase/transferase C-terminal" evidence="5">
    <location>
        <begin position="323"/>
        <end position="464"/>
    </location>
</feature>